<accession>A0AAW1TTV7</accession>
<dbReference type="EMBL" id="JARQZJ010000006">
    <property type="protein sequence ID" value="KAK9871532.1"/>
    <property type="molecule type" value="Genomic_DNA"/>
</dbReference>
<keyword evidence="1" id="KW-0433">Leucine-rich repeat</keyword>
<dbReference type="GO" id="GO:0005886">
    <property type="term" value="C:plasma membrane"/>
    <property type="evidence" value="ECO:0007669"/>
    <property type="project" value="TreeGrafter"/>
</dbReference>
<keyword evidence="6" id="KW-1185">Reference proteome</keyword>
<feature type="chain" id="PRO_5043710571" evidence="4">
    <location>
        <begin position="22"/>
        <end position="227"/>
    </location>
</feature>
<dbReference type="Proteomes" id="UP001431783">
    <property type="component" value="Unassembled WGS sequence"/>
</dbReference>
<dbReference type="Gene3D" id="3.80.10.10">
    <property type="entry name" value="Ribonuclease Inhibitor"/>
    <property type="match status" value="1"/>
</dbReference>
<keyword evidence="2 4" id="KW-0732">Signal</keyword>
<comment type="caution">
    <text evidence="5">The sequence shown here is derived from an EMBL/GenBank/DDBJ whole genome shotgun (WGS) entry which is preliminary data.</text>
</comment>
<dbReference type="InterPro" id="IPR003591">
    <property type="entry name" value="Leu-rich_rpt_typical-subtyp"/>
</dbReference>
<protein>
    <submittedName>
        <fullName evidence="5">Uncharacterized protein</fullName>
    </submittedName>
</protein>
<organism evidence="5 6">
    <name type="scientific">Henosepilachna vigintioctopunctata</name>
    <dbReference type="NCBI Taxonomy" id="420089"/>
    <lineage>
        <taxon>Eukaryota</taxon>
        <taxon>Metazoa</taxon>
        <taxon>Ecdysozoa</taxon>
        <taxon>Arthropoda</taxon>
        <taxon>Hexapoda</taxon>
        <taxon>Insecta</taxon>
        <taxon>Pterygota</taxon>
        <taxon>Neoptera</taxon>
        <taxon>Endopterygota</taxon>
        <taxon>Coleoptera</taxon>
        <taxon>Polyphaga</taxon>
        <taxon>Cucujiformia</taxon>
        <taxon>Coccinelloidea</taxon>
        <taxon>Coccinellidae</taxon>
        <taxon>Epilachninae</taxon>
        <taxon>Epilachnini</taxon>
        <taxon>Henosepilachna</taxon>
    </lineage>
</organism>
<keyword evidence="3" id="KW-0677">Repeat</keyword>
<dbReference type="AlphaFoldDB" id="A0AAW1TTV7"/>
<evidence type="ECO:0000256" key="3">
    <source>
        <dbReference type="ARBA" id="ARBA00022737"/>
    </source>
</evidence>
<dbReference type="Pfam" id="PF13855">
    <property type="entry name" value="LRR_8"/>
    <property type="match status" value="1"/>
</dbReference>
<sequence length="227" mass="26118">MAQLYYICVILLSTHIGLVISGSYHEECFQNNTLYLEPSRIMRPSLLAECLDVTTVNVTYKDMIKNFIPLIKTLLASDIRLKNFPTKFLKLFSHLKVADLSRNEIKRLAKNLDSCSPNLKKLNLAENSITIPKRGFLTKSKSLEVLILSKNKLHKLNSQLFNALPFLKVLYLDGNFLITLKVHPFRKLHHLELLHLGSNQLKRIPISALKKVSKRVRVISKNNRIKF</sequence>
<evidence type="ECO:0000313" key="6">
    <source>
        <dbReference type="Proteomes" id="UP001431783"/>
    </source>
</evidence>
<dbReference type="InterPro" id="IPR001611">
    <property type="entry name" value="Leu-rich_rpt"/>
</dbReference>
<dbReference type="PANTHER" id="PTHR24369:SF210">
    <property type="entry name" value="CHAOPTIN-RELATED"/>
    <property type="match status" value="1"/>
</dbReference>
<evidence type="ECO:0000256" key="2">
    <source>
        <dbReference type="ARBA" id="ARBA00022729"/>
    </source>
</evidence>
<reference evidence="5 6" key="1">
    <citation type="submission" date="2023-03" db="EMBL/GenBank/DDBJ databases">
        <title>Genome insight into feeding habits of ladybird beetles.</title>
        <authorList>
            <person name="Li H.-S."/>
            <person name="Huang Y.-H."/>
            <person name="Pang H."/>
        </authorList>
    </citation>
    <scope>NUCLEOTIDE SEQUENCE [LARGE SCALE GENOMIC DNA]</scope>
    <source>
        <strain evidence="5">SYSU_2023b</strain>
        <tissue evidence="5">Whole body</tissue>
    </source>
</reference>
<dbReference type="InterPro" id="IPR050541">
    <property type="entry name" value="LRR_TM_domain-containing"/>
</dbReference>
<dbReference type="InterPro" id="IPR032675">
    <property type="entry name" value="LRR_dom_sf"/>
</dbReference>
<evidence type="ECO:0000256" key="4">
    <source>
        <dbReference type="SAM" id="SignalP"/>
    </source>
</evidence>
<gene>
    <name evidence="5" type="ORF">WA026_012906</name>
</gene>
<evidence type="ECO:0000256" key="1">
    <source>
        <dbReference type="ARBA" id="ARBA00022614"/>
    </source>
</evidence>
<feature type="signal peptide" evidence="4">
    <location>
        <begin position="1"/>
        <end position="21"/>
    </location>
</feature>
<dbReference type="SMART" id="SM00369">
    <property type="entry name" value="LRR_TYP"/>
    <property type="match status" value="4"/>
</dbReference>
<evidence type="ECO:0000313" key="5">
    <source>
        <dbReference type="EMBL" id="KAK9871532.1"/>
    </source>
</evidence>
<dbReference type="PANTHER" id="PTHR24369">
    <property type="entry name" value="ANTIGEN BSP, PUTATIVE-RELATED"/>
    <property type="match status" value="1"/>
</dbReference>
<name>A0AAW1TTV7_9CUCU</name>
<dbReference type="SUPFAM" id="SSF52058">
    <property type="entry name" value="L domain-like"/>
    <property type="match status" value="1"/>
</dbReference>
<proteinExistence type="predicted"/>